<feature type="region of interest" description="Disordered" evidence="1">
    <location>
        <begin position="115"/>
        <end position="175"/>
    </location>
</feature>
<evidence type="ECO:0000313" key="2">
    <source>
        <dbReference type="EMBL" id="MCT2586149.1"/>
    </source>
</evidence>
<dbReference type="EMBL" id="JAFFZE010000017">
    <property type="protein sequence ID" value="MCT2586149.1"/>
    <property type="molecule type" value="Genomic_DNA"/>
</dbReference>
<dbReference type="InterPro" id="IPR004401">
    <property type="entry name" value="YbaB/EbfC"/>
</dbReference>
<sequence length="175" mass="18730">MIDRQPLDRSTKQMIADGRARQEALSQVDTILGSVTGTAHDRNGTVEVTVDGRGKLLSLRLAPEAARYGADGLGRLIVNVARVAMDDATQSGYNKVALLLGDNLTEALEQLSGRAAPARRAGGDGGITAEEFQARRDERLRRGARETAGEDTSDTGHDPDNELASFDPSSLRSDR</sequence>
<protein>
    <submittedName>
        <fullName evidence="2">YbaB/EbfC family nucleoid-associated protein</fullName>
    </submittedName>
</protein>
<dbReference type="Proteomes" id="UP001156441">
    <property type="component" value="Unassembled WGS sequence"/>
</dbReference>
<organism evidence="2 3">
    <name type="scientific">Actinophytocola gossypii</name>
    <dbReference type="NCBI Taxonomy" id="2812003"/>
    <lineage>
        <taxon>Bacteria</taxon>
        <taxon>Bacillati</taxon>
        <taxon>Actinomycetota</taxon>
        <taxon>Actinomycetes</taxon>
        <taxon>Pseudonocardiales</taxon>
        <taxon>Pseudonocardiaceae</taxon>
    </lineage>
</organism>
<dbReference type="Pfam" id="PF02575">
    <property type="entry name" value="YbaB_DNA_bd"/>
    <property type="match status" value="1"/>
</dbReference>
<evidence type="ECO:0000313" key="3">
    <source>
        <dbReference type="Proteomes" id="UP001156441"/>
    </source>
</evidence>
<evidence type="ECO:0000256" key="1">
    <source>
        <dbReference type="SAM" id="MobiDB-lite"/>
    </source>
</evidence>
<feature type="compositionally biased region" description="Basic and acidic residues" evidence="1">
    <location>
        <begin position="132"/>
        <end position="160"/>
    </location>
</feature>
<name>A0ABT2JFU2_9PSEU</name>
<gene>
    <name evidence="2" type="ORF">JT362_23810</name>
</gene>
<dbReference type="Gene3D" id="3.30.1310.10">
    <property type="entry name" value="Nucleoid-associated protein YbaB-like domain"/>
    <property type="match status" value="1"/>
</dbReference>
<dbReference type="RefSeq" id="WP_260193939.1">
    <property type="nucleotide sequence ID" value="NZ_JAFFZE010000017.1"/>
</dbReference>
<dbReference type="InterPro" id="IPR036894">
    <property type="entry name" value="YbaB-like_sf"/>
</dbReference>
<proteinExistence type="predicted"/>
<comment type="caution">
    <text evidence="2">The sequence shown here is derived from an EMBL/GenBank/DDBJ whole genome shotgun (WGS) entry which is preliminary data.</text>
</comment>
<reference evidence="2 3" key="1">
    <citation type="submission" date="2021-02" db="EMBL/GenBank/DDBJ databases">
        <title>Actinophytocola xerophila sp. nov., isolated from soil of cotton cropping field.</title>
        <authorList>
            <person name="Huang R."/>
            <person name="Chen X."/>
            <person name="Ge X."/>
            <person name="Liu W."/>
        </authorList>
    </citation>
    <scope>NUCLEOTIDE SEQUENCE [LARGE SCALE GENOMIC DNA]</scope>
    <source>
        <strain evidence="2 3">S1-96</strain>
    </source>
</reference>
<keyword evidence="3" id="KW-1185">Reference proteome</keyword>
<accession>A0ABT2JFU2</accession>